<evidence type="ECO:0000313" key="4">
    <source>
        <dbReference type="Proteomes" id="UP000664654"/>
    </source>
</evidence>
<feature type="domain" description="Polysaccharide export protein N-terminal" evidence="2">
    <location>
        <begin position="22"/>
        <end position="97"/>
    </location>
</feature>
<reference evidence="3" key="1">
    <citation type="submission" date="2021-03" db="EMBL/GenBank/DDBJ databases">
        <title>novel species isolated from a fishpond in China.</title>
        <authorList>
            <person name="Lu H."/>
            <person name="Cai Z."/>
        </authorList>
    </citation>
    <scope>NUCLEOTIDE SEQUENCE</scope>
    <source>
        <strain evidence="3">JCM 30855</strain>
    </source>
</reference>
<dbReference type="Gene3D" id="3.10.560.10">
    <property type="entry name" value="Outer membrane lipoprotein wza domain like"/>
    <property type="match status" value="1"/>
</dbReference>
<dbReference type="PANTHER" id="PTHR33619:SF3">
    <property type="entry name" value="POLYSACCHARIDE EXPORT PROTEIN GFCE-RELATED"/>
    <property type="match status" value="1"/>
</dbReference>
<dbReference type="InterPro" id="IPR003715">
    <property type="entry name" value="Poly_export_N"/>
</dbReference>
<evidence type="ECO:0000256" key="1">
    <source>
        <dbReference type="ARBA" id="ARBA00022729"/>
    </source>
</evidence>
<dbReference type="RefSeq" id="WP_206573179.1">
    <property type="nucleotide sequence ID" value="NZ_JAFKCV010000003.1"/>
</dbReference>
<dbReference type="Pfam" id="PF02563">
    <property type="entry name" value="Poly_export"/>
    <property type="match status" value="1"/>
</dbReference>
<evidence type="ECO:0000313" key="3">
    <source>
        <dbReference type="EMBL" id="MBN7825075.1"/>
    </source>
</evidence>
<dbReference type="PANTHER" id="PTHR33619">
    <property type="entry name" value="POLYSACCHARIDE EXPORT PROTEIN GFCE-RELATED"/>
    <property type="match status" value="1"/>
</dbReference>
<dbReference type="EMBL" id="JAFKCV010000003">
    <property type="protein sequence ID" value="MBN7825075.1"/>
    <property type="molecule type" value="Genomic_DNA"/>
</dbReference>
<dbReference type="Gene3D" id="3.30.1950.10">
    <property type="entry name" value="wza like domain"/>
    <property type="match status" value="1"/>
</dbReference>
<keyword evidence="1" id="KW-0732">Signal</keyword>
<evidence type="ECO:0000259" key="2">
    <source>
        <dbReference type="Pfam" id="PF02563"/>
    </source>
</evidence>
<dbReference type="Proteomes" id="UP000664654">
    <property type="component" value="Unassembled WGS sequence"/>
</dbReference>
<organism evidence="3 4">
    <name type="scientific">Bowmanella dokdonensis</name>
    <dbReference type="NCBI Taxonomy" id="751969"/>
    <lineage>
        <taxon>Bacteria</taxon>
        <taxon>Pseudomonadati</taxon>
        <taxon>Pseudomonadota</taxon>
        <taxon>Gammaproteobacteria</taxon>
        <taxon>Alteromonadales</taxon>
        <taxon>Alteromonadaceae</taxon>
        <taxon>Bowmanella</taxon>
    </lineage>
</organism>
<protein>
    <submittedName>
        <fullName evidence="3">Polysaccharide biosynthesis/export family protein</fullName>
    </submittedName>
</protein>
<comment type="caution">
    <text evidence="3">The sequence shown here is derived from an EMBL/GenBank/DDBJ whole genome shotgun (WGS) entry which is preliminary data.</text>
</comment>
<name>A0A939INQ1_9ALTE</name>
<gene>
    <name evidence="3" type="ORF">J0A66_07555</name>
</gene>
<dbReference type="GO" id="GO:0015159">
    <property type="term" value="F:polysaccharide transmembrane transporter activity"/>
    <property type="evidence" value="ECO:0007669"/>
    <property type="project" value="InterPro"/>
</dbReference>
<accession>A0A939INQ1</accession>
<sequence length="172" mass="18736">MAIRILTLVAWLPLIAPLTLSANDDRYQIGAGDSISISVFNEPELSVRAQVAQSGLIRFPLLGDIRALDKSPRKLAEELEAALLDGYLVNPAVTVTIETYRPIYIKGAVKDAGRHEFLFDLNVEQAIAISGGLTDRASKDSWLILREGKEIKARGDTMVMPGDVISIGESVF</sequence>
<dbReference type="InterPro" id="IPR049712">
    <property type="entry name" value="Poly_export"/>
</dbReference>
<proteinExistence type="predicted"/>
<keyword evidence="4" id="KW-1185">Reference proteome</keyword>
<dbReference type="AlphaFoldDB" id="A0A939INQ1"/>